<evidence type="ECO:0000313" key="2">
    <source>
        <dbReference type="EMBL" id="TFK28936.1"/>
    </source>
</evidence>
<dbReference type="Proteomes" id="UP000307440">
    <property type="component" value="Unassembled WGS sequence"/>
</dbReference>
<organism evidence="2 3">
    <name type="scientific">Coprinopsis marcescibilis</name>
    <name type="common">Agaric fungus</name>
    <name type="synonym">Psathyrella marcescibilis</name>
    <dbReference type="NCBI Taxonomy" id="230819"/>
    <lineage>
        <taxon>Eukaryota</taxon>
        <taxon>Fungi</taxon>
        <taxon>Dikarya</taxon>
        <taxon>Basidiomycota</taxon>
        <taxon>Agaricomycotina</taxon>
        <taxon>Agaricomycetes</taxon>
        <taxon>Agaricomycetidae</taxon>
        <taxon>Agaricales</taxon>
        <taxon>Agaricineae</taxon>
        <taxon>Psathyrellaceae</taxon>
        <taxon>Coprinopsis</taxon>
    </lineage>
</organism>
<sequence length="157" mass="17355">MRFFTTALTLLSCASIAMCTPTLTPATVCDPNASGPLLAARQKASIKDFANIFLVEKDVQKAFDKYIPGDFVQHDPWTLSGRQNAIDVLIPIWPTVSFSNIHAYAGEGYGTLHVKRTSGSDNYAFVSKLKFQGTCFVEHWSVEQQIFGTEPNPIAFF</sequence>
<protein>
    <recommendedName>
        <fullName evidence="4">SnoaL-like domain-containing protein</fullName>
    </recommendedName>
</protein>
<reference evidence="2 3" key="1">
    <citation type="journal article" date="2019" name="Nat. Ecol. Evol.">
        <title>Megaphylogeny resolves global patterns of mushroom evolution.</title>
        <authorList>
            <person name="Varga T."/>
            <person name="Krizsan K."/>
            <person name="Foldi C."/>
            <person name="Dima B."/>
            <person name="Sanchez-Garcia M."/>
            <person name="Sanchez-Ramirez S."/>
            <person name="Szollosi G.J."/>
            <person name="Szarkandi J.G."/>
            <person name="Papp V."/>
            <person name="Albert L."/>
            <person name="Andreopoulos W."/>
            <person name="Angelini C."/>
            <person name="Antonin V."/>
            <person name="Barry K.W."/>
            <person name="Bougher N.L."/>
            <person name="Buchanan P."/>
            <person name="Buyck B."/>
            <person name="Bense V."/>
            <person name="Catcheside P."/>
            <person name="Chovatia M."/>
            <person name="Cooper J."/>
            <person name="Damon W."/>
            <person name="Desjardin D."/>
            <person name="Finy P."/>
            <person name="Geml J."/>
            <person name="Haridas S."/>
            <person name="Hughes K."/>
            <person name="Justo A."/>
            <person name="Karasinski D."/>
            <person name="Kautmanova I."/>
            <person name="Kiss B."/>
            <person name="Kocsube S."/>
            <person name="Kotiranta H."/>
            <person name="LaButti K.M."/>
            <person name="Lechner B.E."/>
            <person name="Liimatainen K."/>
            <person name="Lipzen A."/>
            <person name="Lukacs Z."/>
            <person name="Mihaltcheva S."/>
            <person name="Morgado L.N."/>
            <person name="Niskanen T."/>
            <person name="Noordeloos M.E."/>
            <person name="Ohm R.A."/>
            <person name="Ortiz-Santana B."/>
            <person name="Ovrebo C."/>
            <person name="Racz N."/>
            <person name="Riley R."/>
            <person name="Savchenko A."/>
            <person name="Shiryaev A."/>
            <person name="Soop K."/>
            <person name="Spirin V."/>
            <person name="Szebenyi C."/>
            <person name="Tomsovsky M."/>
            <person name="Tulloss R.E."/>
            <person name="Uehling J."/>
            <person name="Grigoriev I.V."/>
            <person name="Vagvolgyi C."/>
            <person name="Papp T."/>
            <person name="Martin F.M."/>
            <person name="Miettinen O."/>
            <person name="Hibbett D.S."/>
            <person name="Nagy L.G."/>
        </authorList>
    </citation>
    <scope>NUCLEOTIDE SEQUENCE [LARGE SCALE GENOMIC DNA]</scope>
    <source>
        <strain evidence="2 3">CBS 121175</strain>
    </source>
</reference>
<keyword evidence="3" id="KW-1185">Reference proteome</keyword>
<dbReference type="OrthoDB" id="2820488at2759"/>
<feature type="signal peptide" evidence="1">
    <location>
        <begin position="1"/>
        <end position="19"/>
    </location>
</feature>
<evidence type="ECO:0000313" key="3">
    <source>
        <dbReference type="Proteomes" id="UP000307440"/>
    </source>
</evidence>
<keyword evidence="1" id="KW-0732">Signal</keyword>
<dbReference type="EMBL" id="ML210152">
    <property type="protein sequence ID" value="TFK28936.1"/>
    <property type="molecule type" value="Genomic_DNA"/>
</dbReference>
<evidence type="ECO:0000256" key="1">
    <source>
        <dbReference type="SAM" id="SignalP"/>
    </source>
</evidence>
<dbReference type="InterPro" id="IPR032710">
    <property type="entry name" value="NTF2-like_dom_sf"/>
</dbReference>
<feature type="chain" id="PRO_5022936821" description="SnoaL-like domain-containing protein" evidence="1">
    <location>
        <begin position="20"/>
        <end position="157"/>
    </location>
</feature>
<name>A0A5C3LA97_COPMA</name>
<gene>
    <name evidence="2" type="ORF">FA15DRAFT_611037</name>
</gene>
<proteinExistence type="predicted"/>
<dbReference type="Gene3D" id="3.10.450.50">
    <property type="match status" value="1"/>
</dbReference>
<accession>A0A5C3LA97</accession>
<evidence type="ECO:0008006" key="4">
    <source>
        <dbReference type="Google" id="ProtNLM"/>
    </source>
</evidence>
<dbReference type="AlphaFoldDB" id="A0A5C3LA97"/>
<dbReference type="SUPFAM" id="SSF54427">
    <property type="entry name" value="NTF2-like"/>
    <property type="match status" value="1"/>
</dbReference>